<dbReference type="GO" id="GO:0000030">
    <property type="term" value="F:mannosyltransferase activity"/>
    <property type="evidence" value="ECO:0007669"/>
    <property type="project" value="TreeGrafter"/>
</dbReference>
<comment type="caution">
    <text evidence="4">The sequence shown here is derived from an EMBL/GenBank/DDBJ whole genome shotgun (WGS) entry which is preliminary data.</text>
</comment>
<feature type="transmembrane region" description="Helical" evidence="3">
    <location>
        <begin position="298"/>
        <end position="317"/>
    </location>
</feature>
<proteinExistence type="inferred from homology"/>
<dbReference type="AlphaFoldDB" id="A0A6V8HQ55"/>
<evidence type="ECO:0000256" key="1">
    <source>
        <dbReference type="ARBA" id="ARBA00009003"/>
    </source>
</evidence>
<dbReference type="SUPFAM" id="SSF53448">
    <property type="entry name" value="Nucleotide-diphospho-sugar transferases"/>
    <property type="match status" value="1"/>
</dbReference>
<dbReference type="GO" id="GO:0016020">
    <property type="term" value="C:membrane"/>
    <property type="evidence" value="ECO:0007669"/>
    <property type="project" value="GOC"/>
</dbReference>
<evidence type="ECO:0000256" key="2">
    <source>
        <dbReference type="ARBA" id="ARBA00022679"/>
    </source>
</evidence>
<dbReference type="GO" id="GO:0051999">
    <property type="term" value="P:mannosyl-inositol phosphorylceramide biosynthetic process"/>
    <property type="evidence" value="ECO:0007669"/>
    <property type="project" value="TreeGrafter"/>
</dbReference>
<comment type="similarity">
    <text evidence="1">Belongs to the glycosyltransferase 32 family.</text>
</comment>
<dbReference type="EMBL" id="DF933856">
    <property type="protein sequence ID" value="GAM44120.1"/>
    <property type="molecule type" value="Genomic_DNA"/>
</dbReference>
<organism evidence="4 5">
    <name type="scientific">Talaromyces pinophilus</name>
    <name type="common">Penicillium pinophilum</name>
    <dbReference type="NCBI Taxonomy" id="128442"/>
    <lineage>
        <taxon>Eukaryota</taxon>
        <taxon>Fungi</taxon>
        <taxon>Dikarya</taxon>
        <taxon>Ascomycota</taxon>
        <taxon>Pezizomycotina</taxon>
        <taxon>Eurotiomycetes</taxon>
        <taxon>Eurotiomycetidae</taxon>
        <taxon>Eurotiales</taxon>
        <taxon>Trichocomaceae</taxon>
        <taxon>Talaromyces</taxon>
        <taxon>Talaromyces sect. Talaromyces</taxon>
    </lineage>
</organism>
<dbReference type="PANTHER" id="PTHR32385">
    <property type="entry name" value="MANNOSYL PHOSPHORYLINOSITOL CERAMIDE SYNTHASE"/>
    <property type="match status" value="1"/>
</dbReference>
<dbReference type="Proteomes" id="UP000053095">
    <property type="component" value="Unassembled WGS sequence"/>
</dbReference>
<dbReference type="PANTHER" id="PTHR32385:SF15">
    <property type="entry name" value="INOSITOL PHOSPHOCERAMIDE MANNOSYLTRANSFERASE 1"/>
    <property type="match status" value="1"/>
</dbReference>
<accession>A0A6V8HQ55</accession>
<protein>
    <submittedName>
        <fullName evidence="4">Glycosyl transferase</fullName>
    </submittedName>
</protein>
<evidence type="ECO:0000256" key="3">
    <source>
        <dbReference type="SAM" id="Phobius"/>
    </source>
</evidence>
<keyword evidence="2 4" id="KW-0808">Transferase</keyword>
<gene>
    <name evidence="4" type="ORF">TCE0_060r19485</name>
</gene>
<dbReference type="InterPro" id="IPR007577">
    <property type="entry name" value="GlycoTrfase_DXD_sugar-bd_CS"/>
</dbReference>
<keyword evidence="3" id="KW-1133">Transmembrane helix</keyword>
<reference evidence="5" key="1">
    <citation type="journal article" date="2015" name="Genome Announc.">
        <title>Draft genome sequence of Talaromyces cellulolyticus strain Y-94, a source of lignocellulosic biomass-degrading enzymes.</title>
        <authorList>
            <person name="Fujii T."/>
            <person name="Koike H."/>
            <person name="Sawayama S."/>
            <person name="Yano S."/>
            <person name="Inoue H."/>
        </authorList>
    </citation>
    <scope>NUCLEOTIDE SEQUENCE [LARGE SCALE GENOMIC DNA]</scope>
    <source>
        <strain evidence="5">Y-94</strain>
    </source>
</reference>
<dbReference type="InterPro" id="IPR051706">
    <property type="entry name" value="Glycosyltransferase_domain"/>
</dbReference>
<dbReference type="Gene3D" id="3.90.550.20">
    <property type="match status" value="1"/>
</dbReference>
<sequence length="350" mass="40055">MTMPSLKVRILIVVCVVLVLSQKWWLPLGNTLLNLVLLSSRWRQASVESWISKDRDDFDVTFASYPVNQTTAGSGYQDVIPPILHHIHLGPHEPRAEWLGARDECIKYHPNWTAYIWDDDAAEKLVKDEFPHLNDMWHNYRYPVERVDALRYMVLQTFGGVVLDFDLACKRSLGPLRRFEFVAPAAHPTGFSIGFMMASQGNEFVRDLVNNLAPYNHVWFYLPYVAVMFSTGCHYASTIFTLQQNRTSLRILGGITGSPRLHMLNGFVNTPLFRHLGSSSWHNFDAAFINWIGHLRRGSILVTLSFVVSLTLTVYYLTCLRRRRRCAAKRNRSLGDKFDSDSGISCIKDA</sequence>
<keyword evidence="3" id="KW-0472">Membrane</keyword>
<keyword evidence="3" id="KW-0812">Transmembrane</keyword>
<keyword evidence="5" id="KW-1185">Reference proteome</keyword>
<name>A0A6V8HQ55_TALPI</name>
<evidence type="ECO:0000313" key="4">
    <source>
        <dbReference type="EMBL" id="GAM44120.1"/>
    </source>
</evidence>
<evidence type="ECO:0000313" key="5">
    <source>
        <dbReference type="Proteomes" id="UP000053095"/>
    </source>
</evidence>
<dbReference type="InterPro" id="IPR029044">
    <property type="entry name" value="Nucleotide-diphossugar_trans"/>
</dbReference>
<dbReference type="Pfam" id="PF04488">
    <property type="entry name" value="Gly_transf_sug"/>
    <property type="match status" value="1"/>
</dbReference>